<dbReference type="EMBL" id="CAJOAZ010013877">
    <property type="protein sequence ID" value="CAF4272930.1"/>
    <property type="molecule type" value="Genomic_DNA"/>
</dbReference>
<dbReference type="AlphaFoldDB" id="A0A820G642"/>
<evidence type="ECO:0008006" key="4">
    <source>
        <dbReference type="Google" id="ProtNLM"/>
    </source>
</evidence>
<sequence>MSSMDWDATLVSILNNTSSQLNRYFSIIIFAFGTIGNILNILVLAEKTFRSNSCALCFLVSSMIQAYN</sequence>
<gene>
    <name evidence="2" type="ORF">OXD698_LOCUS44614</name>
</gene>
<feature type="non-terminal residue" evidence="2">
    <location>
        <position position="68"/>
    </location>
</feature>
<proteinExistence type="predicted"/>
<accession>A0A820G642</accession>
<feature type="transmembrane region" description="Helical" evidence="1">
    <location>
        <begin position="24"/>
        <end position="45"/>
    </location>
</feature>
<organism evidence="2 3">
    <name type="scientific">Adineta steineri</name>
    <dbReference type="NCBI Taxonomy" id="433720"/>
    <lineage>
        <taxon>Eukaryota</taxon>
        <taxon>Metazoa</taxon>
        <taxon>Spiralia</taxon>
        <taxon>Gnathifera</taxon>
        <taxon>Rotifera</taxon>
        <taxon>Eurotatoria</taxon>
        <taxon>Bdelloidea</taxon>
        <taxon>Adinetida</taxon>
        <taxon>Adinetidae</taxon>
        <taxon>Adineta</taxon>
    </lineage>
</organism>
<evidence type="ECO:0000313" key="3">
    <source>
        <dbReference type="Proteomes" id="UP000663844"/>
    </source>
</evidence>
<dbReference type="Proteomes" id="UP000663844">
    <property type="component" value="Unassembled WGS sequence"/>
</dbReference>
<keyword evidence="1" id="KW-1133">Transmembrane helix</keyword>
<comment type="caution">
    <text evidence="2">The sequence shown here is derived from an EMBL/GenBank/DDBJ whole genome shotgun (WGS) entry which is preliminary data.</text>
</comment>
<keyword evidence="1" id="KW-0472">Membrane</keyword>
<evidence type="ECO:0000313" key="2">
    <source>
        <dbReference type="EMBL" id="CAF4272930.1"/>
    </source>
</evidence>
<evidence type="ECO:0000256" key="1">
    <source>
        <dbReference type="SAM" id="Phobius"/>
    </source>
</evidence>
<name>A0A820G642_9BILA</name>
<protein>
    <recommendedName>
        <fullName evidence="4">G-protein coupled receptors family 1 profile domain-containing protein</fullName>
    </recommendedName>
</protein>
<reference evidence="2" key="1">
    <citation type="submission" date="2021-02" db="EMBL/GenBank/DDBJ databases">
        <authorList>
            <person name="Nowell W R."/>
        </authorList>
    </citation>
    <scope>NUCLEOTIDE SEQUENCE</scope>
</reference>
<keyword evidence="1" id="KW-0812">Transmembrane</keyword>